<evidence type="ECO:0000313" key="3">
    <source>
        <dbReference type="Proteomes" id="UP000522262"/>
    </source>
</evidence>
<reference evidence="2 3" key="1">
    <citation type="submission" date="2020-05" db="EMBL/GenBank/DDBJ databases">
        <title>Identification and distribution of gene clusters putatively required for synthesis of sphingolipid metabolism inhibitors in phylogenetically diverse species of the filamentous fungus Fusarium.</title>
        <authorList>
            <person name="Kim H.-S."/>
            <person name="Busman M."/>
            <person name="Brown D.W."/>
            <person name="Divon H."/>
            <person name="Uhlig S."/>
            <person name="Proctor R.H."/>
        </authorList>
    </citation>
    <scope>NUCLEOTIDE SEQUENCE [LARGE SCALE GENOMIC DNA]</scope>
    <source>
        <strain evidence="2 3">NRRL 53147</strain>
    </source>
</reference>
<feature type="transmembrane region" description="Helical" evidence="1">
    <location>
        <begin position="437"/>
        <end position="462"/>
    </location>
</feature>
<dbReference type="CDD" id="cd11693">
    <property type="entry name" value="HRI1_C_like"/>
    <property type="match status" value="1"/>
</dbReference>
<dbReference type="AlphaFoldDB" id="A0A8H5IB03"/>
<dbReference type="PANTHER" id="PTHR37577:SF1">
    <property type="entry name" value="INTEGRAL MEMBRANE PROTEIN"/>
    <property type="match status" value="1"/>
</dbReference>
<feature type="transmembrane region" description="Helical" evidence="1">
    <location>
        <begin position="404"/>
        <end position="425"/>
    </location>
</feature>
<gene>
    <name evidence="2" type="ORF">FMEXI_11688</name>
</gene>
<feature type="transmembrane region" description="Helical" evidence="1">
    <location>
        <begin position="106"/>
        <end position="132"/>
    </location>
</feature>
<keyword evidence="1" id="KW-1133">Transmembrane helix</keyword>
<dbReference type="Proteomes" id="UP000522262">
    <property type="component" value="Unassembled WGS sequence"/>
</dbReference>
<feature type="transmembrane region" description="Helical" evidence="1">
    <location>
        <begin position="545"/>
        <end position="567"/>
    </location>
</feature>
<evidence type="ECO:0000313" key="2">
    <source>
        <dbReference type="EMBL" id="KAF5533717.1"/>
    </source>
</evidence>
<proteinExistence type="predicted"/>
<feature type="transmembrane region" description="Helical" evidence="1">
    <location>
        <begin position="175"/>
        <end position="198"/>
    </location>
</feature>
<keyword evidence="3" id="KW-1185">Reference proteome</keyword>
<feature type="transmembrane region" description="Helical" evidence="1">
    <location>
        <begin position="579"/>
        <end position="600"/>
    </location>
</feature>
<organism evidence="2 3">
    <name type="scientific">Fusarium mexicanum</name>
    <dbReference type="NCBI Taxonomy" id="751941"/>
    <lineage>
        <taxon>Eukaryota</taxon>
        <taxon>Fungi</taxon>
        <taxon>Dikarya</taxon>
        <taxon>Ascomycota</taxon>
        <taxon>Pezizomycotina</taxon>
        <taxon>Sordariomycetes</taxon>
        <taxon>Hypocreomycetidae</taxon>
        <taxon>Hypocreales</taxon>
        <taxon>Nectriaceae</taxon>
        <taxon>Fusarium</taxon>
        <taxon>Fusarium fujikuroi species complex</taxon>
    </lineage>
</organism>
<feature type="transmembrane region" description="Helical" evidence="1">
    <location>
        <begin position="508"/>
        <end position="533"/>
    </location>
</feature>
<name>A0A8H5IB03_9HYPO</name>
<dbReference type="Gene3D" id="2.40.128.320">
    <property type="entry name" value="Protein HRI1, N-terminal domain"/>
    <property type="match status" value="1"/>
</dbReference>
<accession>A0A8H5IB03</accession>
<dbReference type="EMBL" id="JAAOAM010000324">
    <property type="protein sequence ID" value="KAF5533717.1"/>
    <property type="molecule type" value="Genomic_DNA"/>
</dbReference>
<dbReference type="Gene3D" id="2.40.128.310">
    <property type="entry name" value="Protein HRI1, C-terminal domain"/>
    <property type="match status" value="1"/>
</dbReference>
<evidence type="ECO:0000256" key="1">
    <source>
        <dbReference type="SAM" id="Phobius"/>
    </source>
</evidence>
<protein>
    <submittedName>
        <fullName evidence="2">Uncharacterized protein</fullName>
    </submittedName>
</protein>
<feature type="transmembrane region" description="Helical" evidence="1">
    <location>
        <begin position="144"/>
        <end position="163"/>
    </location>
</feature>
<keyword evidence="1" id="KW-0812">Transmembrane</keyword>
<dbReference type="InterPro" id="IPR031818">
    <property type="entry name" value="Hri1"/>
</dbReference>
<feature type="transmembrane region" description="Helical" evidence="1">
    <location>
        <begin position="295"/>
        <end position="311"/>
    </location>
</feature>
<feature type="transmembrane region" description="Helical" evidence="1">
    <location>
        <begin position="358"/>
        <end position="378"/>
    </location>
</feature>
<feature type="transmembrane region" description="Helical" evidence="1">
    <location>
        <begin position="317"/>
        <end position="337"/>
    </location>
</feature>
<dbReference type="InterPro" id="IPR043047">
    <property type="entry name" value="Hri1_N_sf"/>
</dbReference>
<keyword evidence="1" id="KW-0472">Membrane</keyword>
<comment type="caution">
    <text evidence="2">The sequence shown here is derived from an EMBL/GenBank/DDBJ whole genome shotgun (WGS) entry which is preliminary data.</text>
</comment>
<feature type="transmembrane region" description="Helical" evidence="1">
    <location>
        <begin position="25"/>
        <end position="50"/>
    </location>
</feature>
<dbReference type="PANTHER" id="PTHR37577">
    <property type="entry name" value="INTEGRAL MEMBRANE PROTEIN"/>
    <property type="match status" value="1"/>
</dbReference>
<dbReference type="InterPro" id="IPR053018">
    <property type="entry name" value="Elsinochrome_Biosynth-Asso"/>
</dbReference>
<sequence length="820" mass="92317">MSKPSYTCNSTCQDFPEEVPSYGDIGGIGVTLAFVITAWMVVIVLVGYYLKVFDPRLDPFRKEGTQKLTKFPNSIDYSVHEILQSLPWLMRDSKSISSRSSRLGTVLNTCVLLFADIQIFTSLAILISAYASVGCDIVAYHWQYMIYLAWLASITHLAGLSFLRNHLANNPAKRAWRLVAMCTIQVMLSVAVGLSMTFNEDPWLNNQGGRPARCYFEDLIDTGSMAFQSTIKLIVLLVWGLAIRIAKTFEGFEGGLRRTASRLEQRGKRHRRVNSGSTGREWDHTFSHASLIRRVWSYFSVPILIGFYSVLSIQLDLFTSLLAEVYWLFFTIIWITARLIKLRILGNQDDSKWTFGQVLPIILLVAPLALAIEAFYTAPTSNRPDVTVLNPDDIRDLSHIHSSAYRGVFFLAVLSYIDLAVYFVLDQPETQGIATPLAMISLSAFIVQPVLQLSWVVCNLWLDKMAWDMPLKRTIRHVVLFVYSAFSLAQSLPPAGFGLEMSTEVVTLYYALPVLLTFMLILHAHASLTATFVLITTQRKAKWRFLLYVVLLCVSYLTLRTIMTGLSLVPFTSTTFDKYMLVFAAVLMPLQLLVFSLEVLAEKKDLSKRMVFHRFLDLRILLPDNDPSWTGQDESLPLSRLDWAIAGTTVSTKIPDPEGNLTSHSTFHQWISSRTLDSDAGFMYPQPNDLTLEKGSMVNPDTGIDTAYEELWHDATPTAVPGEPAVRAIVLQTEDEKNGVRGSVVRLGRYAQGLIRVGEHISLERWEWKDGWKKTIRMGDAELPIEKILGEEALKEGDTVDVDGRAWKVIEESGKDGSKL</sequence>
<dbReference type="Pfam" id="PF16815">
    <property type="entry name" value="HRI1"/>
    <property type="match status" value="1"/>
</dbReference>